<reference evidence="3 4" key="1">
    <citation type="submission" date="2024-02" db="EMBL/GenBank/DDBJ databases">
        <authorList>
            <person name="Daric V."/>
            <person name="Darras S."/>
        </authorList>
    </citation>
    <scope>NUCLEOTIDE SEQUENCE [LARGE SCALE GENOMIC DNA]</scope>
</reference>
<dbReference type="InterPro" id="IPR050333">
    <property type="entry name" value="SLRP"/>
</dbReference>
<dbReference type="Gene3D" id="3.80.10.10">
    <property type="entry name" value="Ribonuclease Inhibitor"/>
    <property type="match status" value="1"/>
</dbReference>
<gene>
    <name evidence="3" type="ORF">CVLEPA_LOCUS31520</name>
</gene>
<dbReference type="PANTHER" id="PTHR45712:SF22">
    <property type="entry name" value="INSULIN-LIKE GROWTH FACTOR-BINDING PROTEIN COMPLEX ACID LABILE SUBUNIT"/>
    <property type="match status" value="1"/>
</dbReference>
<comment type="caution">
    <text evidence="3">The sequence shown here is derived from an EMBL/GenBank/DDBJ whole genome shotgun (WGS) entry which is preliminary data.</text>
</comment>
<keyword evidence="4" id="KW-1185">Reference proteome</keyword>
<dbReference type="PANTHER" id="PTHR45712">
    <property type="entry name" value="AGAP008170-PA"/>
    <property type="match status" value="1"/>
</dbReference>
<dbReference type="Proteomes" id="UP001642483">
    <property type="component" value="Unassembled WGS sequence"/>
</dbReference>
<keyword evidence="2" id="KW-0677">Repeat</keyword>
<dbReference type="InterPro" id="IPR032675">
    <property type="entry name" value="LRR_dom_sf"/>
</dbReference>
<evidence type="ECO:0000313" key="4">
    <source>
        <dbReference type="Proteomes" id="UP001642483"/>
    </source>
</evidence>
<proteinExistence type="predicted"/>
<evidence type="ECO:0008006" key="5">
    <source>
        <dbReference type="Google" id="ProtNLM"/>
    </source>
</evidence>
<dbReference type="Pfam" id="PF13855">
    <property type="entry name" value="LRR_8"/>
    <property type="match status" value="1"/>
</dbReference>
<evidence type="ECO:0000256" key="1">
    <source>
        <dbReference type="ARBA" id="ARBA00022614"/>
    </source>
</evidence>
<dbReference type="SUPFAM" id="SSF52058">
    <property type="entry name" value="L domain-like"/>
    <property type="match status" value="1"/>
</dbReference>
<dbReference type="EMBL" id="CAWYQH010000174">
    <property type="protein sequence ID" value="CAK8698056.1"/>
    <property type="molecule type" value="Genomic_DNA"/>
</dbReference>
<evidence type="ECO:0000256" key="2">
    <source>
        <dbReference type="ARBA" id="ARBA00022737"/>
    </source>
</evidence>
<dbReference type="InterPro" id="IPR001611">
    <property type="entry name" value="Leu-rich_rpt"/>
</dbReference>
<protein>
    <recommendedName>
        <fullName evidence="5">Leucine-rich repeat-containing protein 20</fullName>
    </recommendedName>
</protein>
<name>A0ABP0H479_CLALP</name>
<organism evidence="3 4">
    <name type="scientific">Clavelina lepadiformis</name>
    <name type="common">Light-bulb sea squirt</name>
    <name type="synonym">Ascidia lepadiformis</name>
    <dbReference type="NCBI Taxonomy" id="159417"/>
    <lineage>
        <taxon>Eukaryota</taxon>
        <taxon>Metazoa</taxon>
        <taxon>Chordata</taxon>
        <taxon>Tunicata</taxon>
        <taxon>Ascidiacea</taxon>
        <taxon>Aplousobranchia</taxon>
        <taxon>Clavelinidae</taxon>
        <taxon>Clavelina</taxon>
    </lineage>
</organism>
<evidence type="ECO:0000313" key="3">
    <source>
        <dbReference type="EMBL" id="CAK8698056.1"/>
    </source>
</evidence>
<sequence>MAQEAALVAKRCQEAKETGIVNLSNCGLKDIPQALYFFVKNTDVTKLDISNNQLTRVPAKILKAFPLLVEFKCANNADISSLPEGFSALEHLSHVDLSQNRFTKLPFVGSSMKNLDLSGNMIQTVTQEEIENVFNLESIKLNNNPLENQSKYLLQKYANFILH</sequence>
<keyword evidence="1" id="KW-0433">Leucine-rich repeat</keyword>
<accession>A0ABP0H479</accession>